<reference evidence="2" key="1">
    <citation type="submission" date="2022-03" db="EMBL/GenBank/DDBJ databases">
        <title>Draft genome sequence of Aduncisulcus paluster, a free-living microaerophilic Fornicata.</title>
        <authorList>
            <person name="Yuyama I."/>
            <person name="Kume K."/>
            <person name="Tamura T."/>
            <person name="Inagaki Y."/>
            <person name="Hashimoto T."/>
        </authorList>
    </citation>
    <scope>NUCLEOTIDE SEQUENCE</scope>
    <source>
        <strain evidence="2">NY0171</strain>
    </source>
</reference>
<keyword evidence="1" id="KW-1133">Transmembrane helix</keyword>
<dbReference type="Proteomes" id="UP001057375">
    <property type="component" value="Unassembled WGS sequence"/>
</dbReference>
<evidence type="ECO:0000313" key="3">
    <source>
        <dbReference type="Proteomes" id="UP001057375"/>
    </source>
</evidence>
<proteinExistence type="predicted"/>
<feature type="transmembrane region" description="Helical" evidence="1">
    <location>
        <begin position="28"/>
        <end position="48"/>
    </location>
</feature>
<feature type="transmembrane region" description="Helical" evidence="1">
    <location>
        <begin position="60"/>
        <end position="81"/>
    </location>
</feature>
<gene>
    <name evidence="2" type="ORF">ADUPG1_013515</name>
</gene>
<dbReference type="EMBL" id="BQXS01012686">
    <property type="protein sequence ID" value="GKT26884.1"/>
    <property type="molecule type" value="Genomic_DNA"/>
</dbReference>
<sequence>MVVNEHASLLDEIMSSSKKSSCSPSVRVLLLFIPSIVVLFFTLLFSISDNSLLRSKSSPIELDWCLILGVFYALELPFSIYFNFSKKGRSWQILFLVISAIAFFITSISSFLCGSVFPYNASGVSSLILSVFILVIIMCMIFRKKPLATEEAVPKSCGVKCFSILHVIIFLVALLCSIMLTLQMCLALHDDIENFSIHVVSVPARYNSDGSPMDDVKNIQVHFSCYQDGQYNDDAIEGSDKYDDAPTVILNHSGNGNSAAEFREIQDLMTSYHPRINVCVYDRPGFGFSQLNPYINEGANIDPDEYSHMLMAAIEAGEAQNDNGYVLVGHGDGGDISLQTHRLYPDDIKGVLLLDVYCFKGECNIEMIWAEAGGMADPVEFEDHGLQDRDELINVINWFAPLGSGWFVSNNSPSDSMFDVQADTYEPSDLKSYYLFTFHRAENWYTQYNELKAIIDYDWESSHGLEISDTWTVANQTDIPLLVIGAGLQDTCADRGIDEDSDDCTYFTIKQQQSYLQMQAYAATSTIGIYRDCAVDKCTHNFVWAHGFYCVELISGFVDWVMDPSNDAVLYL</sequence>
<dbReference type="InterPro" id="IPR029058">
    <property type="entry name" value="AB_hydrolase_fold"/>
</dbReference>
<name>A0ABQ5K6G6_9EUKA</name>
<evidence type="ECO:0000256" key="1">
    <source>
        <dbReference type="SAM" id="Phobius"/>
    </source>
</evidence>
<accession>A0ABQ5K6G6</accession>
<feature type="transmembrane region" description="Helical" evidence="1">
    <location>
        <begin position="93"/>
        <end position="117"/>
    </location>
</feature>
<comment type="caution">
    <text evidence="2">The sequence shown here is derived from an EMBL/GenBank/DDBJ whole genome shotgun (WGS) entry which is preliminary data.</text>
</comment>
<dbReference type="Gene3D" id="3.40.50.1820">
    <property type="entry name" value="alpha/beta hydrolase"/>
    <property type="match status" value="1"/>
</dbReference>
<organism evidence="2 3">
    <name type="scientific">Aduncisulcus paluster</name>
    <dbReference type="NCBI Taxonomy" id="2918883"/>
    <lineage>
        <taxon>Eukaryota</taxon>
        <taxon>Metamonada</taxon>
        <taxon>Carpediemonas-like organisms</taxon>
        <taxon>Aduncisulcus</taxon>
    </lineage>
</organism>
<keyword evidence="3" id="KW-1185">Reference proteome</keyword>
<evidence type="ECO:0000313" key="2">
    <source>
        <dbReference type="EMBL" id="GKT26884.1"/>
    </source>
</evidence>
<dbReference type="SUPFAM" id="SSF53474">
    <property type="entry name" value="alpha/beta-Hydrolases"/>
    <property type="match status" value="1"/>
</dbReference>
<evidence type="ECO:0008006" key="4">
    <source>
        <dbReference type="Google" id="ProtNLM"/>
    </source>
</evidence>
<keyword evidence="1" id="KW-0472">Membrane</keyword>
<keyword evidence="1" id="KW-0812">Transmembrane</keyword>
<feature type="transmembrane region" description="Helical" evidence="1">
    <location>
        <begin position="162"/>
        <end position="182"/>
    </location>
</feature>
<feature type="transmembrane region" description="Helical" evidence="1">
    <location>
        <begin position="123"/>
        <end position="142"/>
    </location>
</feature>
<protein>
    <recommendedName>
        <fullName evidence="4">AB hydrolase-1 domain-containing protein</fullName>
    </recommendedName>
</protein>